<dbReference type="PROSITE" id="PS51257">
    <property type="entry name" value="PROKAR_LIPOPROTEIN"/>
    <property type="match status" value="1"/>
</dbReference>
<dbReference type="OrthoDB" id="979394at2"/>
<evidence type="ECO:0000313" key="1">
    <source>
        <dbReference type="EMBL" id="TFV93648.1"/>
    </source>
</evidence>
<sequence length="363" mass="39865">MRKLTAFLALGAILYSCTETEKPDQLNLETQKTILNQTQSESIDIIQIPSESPKGSRENAMIMASFTPIDDVSGDYTTETMRIDISSLPCLSDVNDASDGNLTLNFDKTLNKRQVSSCFWLSWGVFPDIEDSNPHVLFSNGQNSLGISLSTPVSTFGFELLNNEFGTFSVQVDFFFQGELIGSIAKNVESFSGGQAKLFAAETDARFDYVLIQSEPSSGFAIAQLRYTEKNPFTVDVRPDSCENPVNVNSKGVIPVGILASMDLDVNDIDLSTVRLNGIAPKNSSFADLGGFYEKEEACDCYPADYDGVMDLDLKFDTQEVVATLGDVSDGDQVTVSLSFDTMDGKSWTGEDCIWIIKKKKER</sequence>
<keyword evidence="2" id="KW-1185">Reference proteome</keyword>
<evidence type="ECO:0000313" key="2">
    <source>
        <dbReference type="Proteomes" id="UP000297647"/>
    </source>
</evidence>
<evidence type="ECO:0008006" key="3">
    <source>
        <dbReference type="Google" id="ProtNLM"/>
    </source>
</evidence>
<proteinExistence type="predicted"/>
<dbReference type="EMBL" id="SPSB01000004">
    <property type="protein sequence ID" value="TFV93648.1"/>
    <property type="molecule type" value="Genomic_DNA"/>
</dbReference>
<protein>
    <recommendedName>
        <fullName evidence="3">Lipoprotein</fullName>
    </recommendedName>
</protein>
<dbReference type="RefSeq" id="WP_135076215.1">
    <property type="nucleotide sequence ID" value="NZ_SPSB01000004.1"/>
</dbReference>
<comment type="caution">
    <text evidence="1">The sequence shown here is derived from an EMBL/GenBank/DDBJ whole genome shotgun (WGS) entry which is preliminary data.</text>
</comment>
<dbReference type="AlphaFoldDB" id="A0A4Y9QP48"/>
<dbReference type="Proteomes" id="UP000297647">
    <property type="component" value="Unassembled WGS sequence"/>
</dbReference>
<gene>
    <name evidence="1" type="ORF">E4S40_15505</name>
</gene>
<name>A0A4Y9QP48_9BACT</name>
<organism evidence="1 2">
    <name type="scientific">Algoriphagus kandeliae</name>
    <dbReference type="NCBI Taxonomy" id="2562278"/>
    <lineage>
        <taxon>Bacteria</taxon>
        <taxon>Pseudomonadati</taxon>
        <taxon>Bacteroidota</taxon>
        <taxon>Cytophagia</taxon>
        <taxon>Cytophagales</taxon>
        <taxon>Cyclobacteriaceae</taxon>
        <taxon>Algoriphagus</taxon>
    </lineage>
</organism>
<accession>A0A4Y9QP48</accession>
<reference evidence="1 2" key="1">
    <citation type="submission" date="2019-03" db="EMBL/GenBank/DDBJ databases">
        <title>Algoriphagus sp. nov, a new strain isolated from root system soil of mangrove plant Kandelia.</title>
        <authorList>
            <person name="Yin Q."/>
            <person name="Wang K."/>
            <person name="Song Z."/>
        </authorList>
    </citation>
    <scope>NUCLEOTIDE SEQUENCE [LARGE SCALE GENOMIC DNA]</scope>
    <source>
        <strain evidence="1 2">XY-J91</strain>
    </source>
</reference>